<dbReference type="AlphaFoldDB" id="A0A5B0MTA9"/>
<feature type="compositionally biased region" description="Polar residues" evidence="1">
    <location>
        <begin position="28"/>
        <end position="39"/>
    </location>
</feature>
<keyword evidence="4" id="KW-1185">Reference proteome</keyword>
<accession>A0A5B0MTA9</accession>
<evidence type="ECO:0000313" key="4">
    <source>
        <dbReference type="Proteomes" id="UP000324748"/>
    </source>
</evidence>
<organism evidence="2 5">
    <name type="scientific">Puccinia graminis f. sp. tritici</name>
    <dbReference type="NCBI Taxonomy" id="56615"/>
    <lineage>
        <taxon>Eukaryota</taxon>
        <taxon>Fungi</taxon>
        <taxon>Dikarya</taxon>
        <taxon>Basidiomycota</taxon>
        <taxon>Pucciniomycotina</taxon>
        <taxon>Pucciniomycetes</taxon>
        <taxon>Pucciniales</taxon>
        <taxon>Pucciniaceae</taxon>
        <taxon>Puccinia</taxon>
    </lineage>
</organism>
<dbReference type="Proteomes" id="UP000325313">
    <property type="component" value="Unassembled WGS sequence"/>
</dbReference>
<dbReference type="EMBL" id="VDEP01000442">
    <property type="protein sequence ID" value="KAA1080147.1"/>
    <property type="molecule type" value="Genomic_DNA"/>
</dbReference>
<proteinExistence type="predicted"/>
<evidence type="ECO:0000256" key="1">
    <source>
        <dbReference type="SAM" id="MobiDB-lite"/>
    </source>
</evidence>
<evidence type="ECO:0000313" key="3">
    <source>
        <dbReference type="EMBL" id="KAA1103873.1"/>
    </source>
</evidence>
<feature type="compositionally biased region" description="Basic and acidic residues" evidence="1">
    <location>
        <begin position="1"/>
        <end position="22"/>
    </location>
</feature>
<reference evidence="4 5" key="1">
    <citation type="submission" date="2019-05" db="EMBL/GenBank/DDBJ databases">
        <title>Emergence of the Ug99 lineage of the wheat stem rust pathogen through somatic hybridization.</title>
        <authorList>
            <person name="Li F."/>
            <person name="Upadhyaya N.M."/>
            <person name="Sperschneider J."/>
            <person name="Matny O."/>
            <person name="Nguyen-Phuc H."/>
            <person name="Mago R."/>
            <person name="Raley C."/>
            <person name="Miller M.E."/>
            <person name="Silverstein K.A.T."/>
            <person name="Henningsen E."/>
            <person name="Hirsch C.D."/>
            <person name="Visser B."/>
            <person name="Pretorius Z.A."/>
            <person name="Steffenson B.J."/>
            <person name="Schwessinger B."/>
            <person name="Dodds P.N."/>
            <person name="Figueroa M."/>
        </authorList>
    </citation>
    <scope>NUCLEOTIDE SEQUENCE [LARGE SCALE GENOMIC DNA]</scope>
    <source>
        <strain evidence="3">21-0</strain>
        <strain evidence="2 5">Ug99</strain>
    </source>
</reference>
<comment type="caution">
    <text evidence="2">The sequence shown here is derived from an EMBL/GenBank/DDBJ whole genome shotgun (WGS) entry which is preliminary data.</text>
</comment>
<dbReference type="Proteomes" id="UP000324748">
    <property type="component" value="Unassembled WGS sequence"/>
</dbReference>
<gene>
    <name evidence="3" type="ORF">PGT21_003276</name>
    <name evidence="2" type="ORF">PGTUg99_016752</name>
</gene>
<evidence type="ECO:0000313" key="2">
    <source>
        <dbReference type="EMBL" id="KAA1080147.1"/>
    </source>
</evidence>
<dbReference type="EMBL" id="VSWC01000041">
    <property type="protein sequence ID" value="KAA1103873.1"/>
    <property type="molecule type" value="Genomic_DNA"/>
</dbReference>
<name>A0A5B0MTA9_PUCGR</name>
<evidence type="ECO:0000313" key="5">
    <source>
        <dbReference type="Proteomes" id="UP000325313"/>
    </source>
</evidence>
<protein>
    <submittedName>
        <fullName evidence="2">Uncharacterized protein</fullName>
    </submittedName>
</protein>
<feature type="region of interest" description="Disordered" evidence="1">
    <location>
        <begin position="1"/>
        <end position="39"/>
    </location>
</feature>
<sequence length="54" mass="5788">MANERISPDPTRDVTNDQREARPGPIAPNSNPSPQMTSYPTALLKAALLKAVGK</sequence>